<evidence type="ECO:0000256" key="1">
    <source>
        <dbReference type="ARBA" id="ARBA00022723"/>
    </source>
</evidence>
<comment type="caution">
    <text evidence="7">The sequence shown here is derived from an EMBL/GenBank/DDBJ whole genome shotgun (WGS) entry which is preliminary data.</text>
</comment>
<dbReference type="InterPro" id="IPR009056">
    <property type="entry name" value="Cyt_c-like_dom"/>
</dbReference>
<keyword evidence="8" id="KW-1185">Reference proteome</keyword>
<evidence type="ECO:0000313" key="7">
    <source>
        <dbReference type="EMBL" id="MBV4360281.1"/>
    </source>
</evidence>
<dbReference type="InterPro" id="IPR032858">
    <property type="entry name" value="CcoP_N"/>
</dbReference>
<protein>
    <submittedName>
        <fullName evidence="7">C-type cytochrome</fullName>
    </submittedName>
</protein>
<evidence type="ECO:0000256" key="5">
    <source>
        <dbReference type="SAM" id="SignalP"/>
    </source>
</evidence>
<dbReference type="RefSeq" id="WP_217794549.1">
    <property type="nucleotide sequence ID" value="NZ_JAHSPG010000018.1"/>
</dbReference>
<keyword evidence="4" id="KW-0812">Transmembrane</keyword>
<keyword evidence="5" id="KW-0732">Signal</keyword>
<feature type="transmembrane region" description="Helical" evidence="4">
    <location>
        <begin position="129"/>
        <end position="152"/>
    </location>
</feature>
<dbReference type="InterPro" id="IPR050597">
    <property type="entry name" value="Cytochrome_c_Oxidase_Subunit"/>
</dbReference>
<sequence length="390" mass="42499">MSIIKTKNFSFKKLLFLLPALVALVPSNAWALGATDTPSTQESSMNNPLAIWLTVVMGILLLIIALLAYVVRSGMEVYRAKNIIPKNSTAIYSIAFLIAGGLSVSTAHAETAEVAATHAASTIAGLSPVAFYLMIGVIIAELLVIFALIYNLKVLLGLEKKKLDTEALVEAQGANSLSWWERLNGFKHASEEEAIVLDHDYDGIRELDNKLPRWWVWLFYLTIFGGVVYLYRFHIAHTAPLSGEEYAIEMKKAEVEKEAYLKKSANNVDENNAKLLTAENDLGAGKAIFTTVCKACHGEKGEGGVGPNLTDDYWLHGGDIKSVFKTIKYGVDGKGMKSWKDDYSPLQIEQIASYIKSLHGTNPPNAKPKQGELYAEAGAAAATDSAKTAK</sequence>
<dbReference type="PROSITE" id="PS51007">
    <property type="entry name" value="CYTC"/>
    <property type="match status" value="1"/>
</dbReference>
<reference evidence="7" key="1">
    <citation type="submission" date="2021-06" db="EMBL/GenBank/DDBJ databases">
        <authorList>
            <person name="Huq M.A."/>
        </authorList>
    </citation>
    <scope>NUCLEOTIDE SEQUENCE</scope>
    <source>
        <strain evidence="7">MAH-26</strain>
    </source>
</reference>
<dbReference type="Proteomes" id="UP000812270">
    <property type="component" value="Unassembled WGS sequence"/>
</dbReference>
<accession>A0A9E2SCU1</accession>
<dbReference type="Pfam" id="PF14715">
    <property type="entry name" value="FixP_N"/>
    <property type="match status" value="1"/>
</dbReference>
<dbReference type="PANTHER" id="PTHR33751:SF1">
    <property type="entry name" value="CBB3-TYPE CYTOCHROME C OXIDASE SUBUNIT FIXP"/>
    <property type="match status" value="1"/>
</dbReference>
<evidence type="ECO:0000259" key="6">
    <source>
        <dbReference type="PROSITE" id="PS51007"/>
    </source>
</evidence>
<dbReference type="GO" id="GO:0009055">
    <property type="term" value="F:electron transfer activity"/>
    <property type="evidence" value="ECO:0007669"/>
    <property type="project" value="InterPro"/>
</dbReference>
<dbReference type="GO" id="GO:0020037">
    <property type="term" value="F:heme binding"/>
    <property type="evidence" value="ECO:0007669"/>
    <property type="project" value="InterPro"/>
</dbReference>
<evidence type="ECO:0000256" key="2">
    <source>
        <dbReference type="ARBA" id="ARBA00023004"/>
    </source>
</evidence>
<dbReference type="PANTHER" id="PTHR33751">
    <property type="entry name" value="CBB3-TYPE CYTOCHROME C OXIDASE SUBUNIT FIXP"/>
    <property type="match status" value="1"/>
</dbReference>
<feature type="domain" description="Cytochrome c" evidence="6">
    <location>
        <begin position="280"/>
        <end position="359"/>
    </location>
</feature>
<keyword evidence="4" id="KW-1133">Transmembrane helix</keyword>
<feature type="transmembrane region" description="Helical" evidence="4">
    <location>
        <begin position="214"/>
        <end position="231"/>
    </location>
</feature>
<dbReference type="GO" id="GO:0046872">
    <property type="term" value="F:metal ion binding"/>
    <property type="evidence" value="ECO:0007669"/>
    <property type="project" value="UniProtKB-KW"/>
</dbReference>
<keyword evidence="4" id="KW-0472">Membrane</keyword>
<organism evidence="7 8">
    <name type="scientific">Pinibacter aurantiacus</name>
    <dbReference type="NCBI Taxonomy" id="2851599"/>
    <lineage>
        <taxon>Bacteria</taxon>
        <taxon>Pseudomonadati</taxon>
        <taxon>Bacteroidota</taxon>
        <taxon>Chitinophagia</taxon>
        <taxon>Chitinophagales</taxon>
        <taxon>Chitinophagaceae</taxon>
        <taxon>Pinibacter</taxon>
    </lineage>
</organism>
<keyword evidence="2 3" id="KW-0408">Iron</keyword>
<evidence type="ECO:0000313" key="8">
    <source>
        <dbReference type="Proteomes" id="UP000812270"/>
    </source>
</evidence>
<name>A0A9E2SCU1_9BACT</name>
<dbReference type="Pfam" id="PF13442">
    <property type="entry name" value="Cytochrome_CBB3"/>
    <property type="match status" value="1"/>
</dbReference>
<evidence type="ECO:0000256" key="4">
    <source>
        <dbReference type="SAM" id="Phobius"/>
    </source>
</evidence>
<gene>
    <name evidence="7" type="ORF">KTO63_24155</name>
</gene>
<evidence type="ECO:0000256" key="3">
    <source>
        <dbReference type="PROSITE-ProRule" id="PRU00433"/>
    </source>
</evidence>
<feature type="transmembrane region" description="Helical" evidence="4">
    <location>
        <begin position="90"/>
        <end position="109"/>
    </location>
</feature>
<proteinExistence type="predicted"/>
<keyword evidence="1 3" id="KW-0479">Metal-binding</keyword>
<dbReference type="AlphaFoldDB" id="A0A9E2SCU1"/>
<feature type="transmembrane region" description="Helical" evidence="4">
    <location>
        <begin position="49"/>
        <end position="70"/>
    </location>
</feature>
<dbReference type="EMBL" id="JAHSPG010000018">
    <property type="protein sequence ID" value="MBV4360281.1"/>
    <property type="molecule type" value="Genomic_DNA"/>
</dbReference>
<feature type="chain" id="PRO_5038430107" evidence="5">
    <location>
        <begin position="32"/>
        <end position="390"/>
    </location>
</feature>
<feature type="signal peptide" evidence="5">
    <location>
        <begin position="1"/>
        <end position="31"/>
    </location>
</feature>
<keyword evidence="3" id="KW-0349">Heme</keyword>